<feature type="compositionally biased region" description="Basic and acidic residues" evidence="1">
    <location>
        <begin position="24"/>
        <end position="34"/>
    </location>
</feature>
<dbReference type="Proteomes" id="UP000004509">
    <property type="component" value="Unassembled WGS sequence"/>
</dbReference>
<feature type="domain" description="Flagellar hook-length control protein-like C-terminal" evidence="2">
    <location>
        <begin position="318"/>
        <end position="395"/>
    </location>
</feature>
<comment type="caution">
    <text evidence="3">The sequence shown here is derived from an EMBL/GenBank/DDBJ whole genome shotgun (WGS) entry which is preliminary data.</text>
</comment>
<dbReference type="Pfam" id="PF02120">
    <property type="entry name" value="Flg_hook"/>
    <property type="match status" value="1"/>
</dbReference>
<dbReference type="OrthoDB" id="371369at2"/>
<dbReference type="InterPro" id="IPR021136">
    <property type="entry name" value="Flagellar_hook_control-like_C"/>
</dbReference>
<evidence type="ECO:0000313" key="4">
    <source>
        <dbReference type="Proteomes" id="UP000004509"/>
    </source>
</evidence>
<proteinExistence type="predicted"/>
<keyword evidence="3" id="KW-0966">Cell projection</keyword>
<reference evidence="3 4" key="1">
    <citation type="submission" date="2009-07" db="EMBL/GenBank/DDBJ databases">
        <authorList>
            <person name="Madupu R."/>
            <person name="Sebastian Y."/>
            <person name="Durkin A.S."/>
            <person name="Torralba M."/>
            <person name="Methe B."/>
            <person name="Sutton G.G."/>
            <person name="Strausberg R.L."/>
            <person name="Nelson K.E."/>
        </authorList>
    </citation>
    <scope>NUCLEOTIDE SEQUENCE [LARGE SCALE GENOMIC DNA]</scope>
    <source>
        <strain evidence="3 4">ATCC 35580</strain>
    </source>
</reference>
<name>C8PRF0_9SPIR</name>
<dbReference type="Gene3D" id="3.30.750.140">
    <property type="match status" value="1"/>
</dbReference>
<dbReference type="eggNOG" id="COG3144">
    <property type="taxonomic scope" value="Bacteria"/>
</dbReference>
<dbReference type="CDD" id="cd17470">
    <property type="entry name" value="T3SS_Flik_C"/>
    <property type="match status" value="1"/>
</dbReference>
<accession>C8PRF0</accession>
<evidence type="ECO:0000256" key="1">
    <source>
        <dbReference type="SAM" id="MobiDB-lite"/>
    </source>
</evidence>
<keyword evidence="3" id="KW-0969">Cilium</keyword>
<feature type="compositionally biased region" description="Polar residues" evidence="1">
    <location>
        <begin position="1"/>
        <end position="23"/>
    </location>
</feature>
<evidence type="ECO:0000313" key="3">
    <source>
        <dbReference type="EMBL" id="EEV20075.1"/>
    </source>
</evidence>
<keyword evidence="3" id="KW-0282">Flagellum</keyword>
<dbReference type="InterPro" id="IPR038610">
    <property type="entry name" value="FliK-like_C_sf"/>
</dbReference>
<feature type="region of interest" description="Disordered" evidence="1">
    <location>
        <begin position="1"/>
        <end position="35"/>
    </location>
</feature>
<evidence type="ECO:0000259" key="2">
    <source>
        <dbReference type="Pfam" id="PF02120"/>
    </source>
</evidence>
<sequence length="444" mass="47155">MQTLDVQNDMQPVNYTEAVQSSNQDKKNAKEPDVKGASFMDIITKLMAEETDGRMAGKITPDNSAELSQDAAEQTGRKKNDAVQTTLSRLKTKGGKQNDAHIQKLAETDAREAEAAELLLDADALLTSEEGIDVKKALESGTNKQLRGSMLAQAETEAVPEEAAILSAEEAVQAKKQKNGKAEPGLAAGISVSGTAELSGKQKKNTDGNAVDGALEKTAKPQQVKQHKPVFTVIDERTVHAAPVTADGSVHEAGAAVRVTDAPSVDMAADFRSMTAGLGTAANGTQTAQESGAPSFASLVAQQVQDMAPDFVQAGRIVLQDNNAGVIRLQMQPAHLGNVRINLELAGGKKIVGKIITGSKEAYEAFKESIEQLAKAFEQGGFASAQFDVSWSGEGGGRQFGDENGQFNELFAQNDRLEVMQDNRYADTQTVYAFGQDQAVNVFA</sequence>
<dbReference type="RefSeq" id="WP_006189113.1">
    <property type="nucleotide sequence ID" value="NZ_ACYH01000041.1"/>
</dbReference>
<feature type="region of interest" description="Disordered" evidence="1">
    <location>
        <begin position="53"/>
        <end position="83"/>
    </location>
</feature>
<protein>
    <submittedName>
        <fullName evidence="3">Flagellar hook-length control protein</fullName>
    </submittedName>
</protein>
<gene>
    <name evidence="3" type="primary">fliK</name>
    <name evidence="3" type="ORF">TREVI0001_0841</name>
</gene>
<dbReference type="STRING" id="596324.TREVI0001_0841"/>
<dbReference type="AlphaFoldDB" id="C8PRF0"/>
<dbReference type="EMBL" id="ACYH01000041">
    <property type="protein sequence ID" value="EEV20075.1"/>
    <property type="molecule type" value="Genomic_DNA"/>
</dbReference>
<organism evidence="3 4">
    <name type="scientific">Treponema vincentii ATCC 35580</name>
    <dbReference type="NCBI Taxonomy" id="596324"/>
    <lineage>
        <taxon>Bacteria</taxon>
        <taxon>Pseudomonadati</taxon>
        <taxon>Spirochaetota</taxon>
        <taxon>Spirochaetia</taxon>
        <taxon>Spirochaetales</taxon>
        <taxon>Treponemataceae</taxon>
        <taxon>Treponema</taxon>
    </lineage>
</organism>